<sequence>MTDNSDLDDLANRFFQLFSRAEGALKASGRLKMGKNNPEADWGTYGAEIDGSLEAAMYEDAELKAAIDYYIDSPPLKQVLKAGETVFEKRPLTSTTKTGELLLYVCRVRNNLFHGAKFNGHWFDPERSRVLLNHGIVIISRSIELSDDVRSCFEAPPPGGG</sequence>
<dbReference type="AlphaFoldDB" id="A0A5B8S5G8"/>
<dbReference type="RefSeq" id="WP_147090353.1">
    <property type="nucleotide sequence ID" value="NZ_BAABJD010000006.1"/>
</dbReference>
<dbReference type="KEGG" id="ngf:FRF71_09080"/>
<gene>
    <name evidence="1" type="ORF">FRF71_09080</name>
</gene>
<name>A0A5B8S5G8_9SPHN</name>
<dbReference type="EMBL" id="CP042345">
    <property type="protein sequence ID" value="QEA16272.1"/>
    <property type="molecule type" value="Genomic_DNA"/>
</dbReference>
<accession>A0A5B8S5G8</accession>
<reference evidence="1 2" key="1">
    <citation type="journal article" date="2013" name="J. Microbiol. Biotechnol.">
        <title>Novosphingobium ginsenosidimutans sp. nov., with the ability to convert ginsenoside.</title>
        <authorList>
            <person name="Kim J.K."/>
            <person name="He D."/>
            <person name="Liu Q.M."/>
            <person name="Park H.Y."/>
            <person name="Jung M.S."/>
            <person name="Yoon M.H."/>
            <person name="Kim S.C."/>
            <person name="Im W.T."/>
        </authorList>
    </citation>
    <scope>NUCLEOTIDE SEQUENCE [LARGE SCALE GENOMIC DNA]</scope>
    <source>
        <strain evidence="1 2">FW-6</strain>
    </source>
</reference>
<evidence type="ECO:0000313" key="1">
    <source>
        <dbReference type="EMBL" id="QEA16272.1"/>
    </source>
</evidence>
<keyword evidence="2" id="KW-1185">Reference proteome</keyword>
<dbReference type="OrthoDB" id="1442157at2"/>
<proteinExistence type="predicted"/>
<dbReference type="Proteomes" id="UP000321172">
    <property type="component" value="Chromosome"/>
</dbReference>
<organism evidence="1 2">
    <name type="scientific">Novosphingobium ginsenosidimutans</name>
    <dbReference type="NCBI Taxonomy" id="1176536"/>
    <lineage>
        <taxon>Bacteria</taxon>
        <taxon>Pseudomonadati</taxon>
        <taxon>Pseudomonadota</taxon>
        <taxon>Alphaproteobacteria</taxon>
        <taxon>Sphingomonadales</taxon>
        <taxon>Sphingomonadaceae</taxon>
        <taxon>Novosphingobium</taxon>
    </lineage>
</organism>
<protein>
    <submittedName>
        <fullName evidence="1">Uncharacterized protein</fullName>
    </submittedName>
</protein>
<evidence type="ECO:0000313" key="2">
    <source>
        <dbReference type="Proteomes" id="UP000321172"/>
    </source>
</evidence>